<evidence type="ECO:0000259" key="21">
    <source>
        <dbReference type="Pfam" id="PF14702"/>
    </source>
</evidence>
<dbReference type="InterPro" id="IPR032792">
    <property type="entry name" value="AGL_glucanoTrfase"/>
</dbReference>
<keyword evidence="14" id="KW-0326">Glycosidase</keyword>
<comment type="catalytic activity">
    <reaction evidence="1">
        <text>Transfers a segment of a (1-&gt;4)-alpha-D-glucan to a new position in an acceptor, which may be glucose or a (1-&gt;4)-alpha-D-glucan.</text>
        <dbReference type="EC" id="2.4.1.25"/>
    </reaction>
</comment>
<comment type="function">
    <text evidence="3">Multifunctional enzyme acting as 1,4-alpha-D-glucan:1,4-alpha-D-glucan 4-alpha-D-glycosyltransferase and amylo-1,6-glucosidase in glycogen degradation.</text>
</comment>
<dbReference type="STRING" id="5288.A0A5C5G3P5"/>
<sequence length="1613" mass="176698">MPALKQALNKAAQAVSSALPASSSSSPPAPTPASSADSKTPAAALASSAKAPKEEEDKELTVYAVTLENDGSPAQGKTLLRLPPPTDPYVLRITVDAGTAASRNGVLRTNFPLEGGAFERETFASVRLPQDFSKPFEIDLPITKAGAFSYHVEYDSSSGERTRSEPGYFVVDPVLRIPARSSILDPSTQAVLPVGKGGVVSSSSEVALPLDGLVIQTVIAKWMGTLSEWAPHLDAMNGRGYNMIHYTPLQQRGESNSPYSIFDQTRFSDDLFDEATLAKGEEAKSAAVAAMLERIRKEWGMLGMMDVVLNHTANNSQWLEEHPEAGYSVHSSPHLAGALELDDALLDLSRNLAALGLPTTLASTADLDAIMQHIEHKLLPSLKLYEYYAIDVAAQKARFRDAWTASAAAADKTAPPQGRGTDLTSLSIEARAARFAELCLPPNWAQLGHRSHAQLDPARAVAFVAEHLAVAPGAESATDVAADEVARLLDVLNVDRYREFDDDTKAVLDNTRNRVKYTRIDEHGPRKGEINEKSPLVESLFTRLPKNSTTAKHDPSLLALANNGWIWDADPLLDFASPGSRTYMRRDLIVWGDCVKLRYGASRDDNPWLWDHMARYVEQLAGMFAGFRLDNSHSTPIHVGEYLMDKARKVNPDLYVCAELFTGRQELDLLWVCRLGINSLIREAYNANSPKEESGLLYGFGLGKPIGSMDTDCLSERTTVSFKGVSRSAKLIPHPGSTPHAFLMDITHDNESPLSKRTAEDALPTGALVTFARAAVGSNRGFDDLYPKLLDVVGETRRYEIVKATDALGEVKRLLNHLHTELVLDEGVEGHFSQEGEYVTAHRVNPVTHRGYLLVARTAFSSSSDKGKGDAPTMRLDGTRVKFIAGATVSINSTASRDTDTTLRGLDATVSSITAADPSLETDASSGQTFSTIVVPDEFPRGSILVFSTWMDDLPADLDEVCASGAKEAMKDLDLVELNVLLYRADGEERDATGGDGTFNLPDSGALLYCGLQGWMPHLRHIMEHNDLGHPLCANLRNGTWALDYVVSRLEKQTATFPALAAPAAWFRKRFDLIRAHVPPFLRPKYFAFVINVAFKAARDQAVGQCAPLVREGTSFVHQLALVSVQMYGQVGSASLDAKKTVPSLAAGLPHFTTGWARTWGRDVFISLRGLFLVTGQFGAARDHILAFCTVLKHGLIPNLLDSGRTPRYNSRDSPWFMLQNIQDYVDAAPNGLDILNDTVQRRFPLDDTWVPYDDPRAFATTSSVADVIQEILQRHASGIHFREYNAGPNLDMQMSDPGFNIDIEVDWKTGVIYGGNEHNCGTWQDKMGESEKAGNKGKPGTPRDGAPVEITGLHKSAVRWLAKLSAEGKFPHKGVKATIDGKERFVSYQEWDDLLQKSFERLYYVPADPALDAQYDVDPSLVARRGIYKDVHGTPAPRSRADYQLRGQFPIAMAVAPELFTPKFALDALAVLEANLVGPLGVKTLDPADPDYRGVYDNSNDSDDYHVAKGRNYHQGPEWVWPMGYFLRAHLIFDTLVGAGKDDPTSTFHHIYEHLSRHRAHIAADPWAGLPELTNENGGYCHDSCRTQAWSASTLLDALDDMARLAKAKKAV</sequence>
<dbReference type="InterPro" id="IPR010401">
    <property type="entry name" value="AGL/Gdb1"/>
</dbReference>
<dbReference type="FunFam" id="1.50.10.10:FF:000039">
    <property type="entry name" value="Glycogen debranching enzyme Gdb1, putative"/>
    <property type="match status" value="1"/>
</dbReference>
<keyword evidence="13" id="KW-0511">Multifunctional enzyme</keyword>
<dbReference type="SUPFAM" id="SSF51445">
    <property type="entry name" value="(Trans)glycosidases"/>
    <property type="match status" value="1"/>
</dbReference>
<keyword evidence="11" id="KW-0378">Hydrolase</keyword>
<dbReference type="GO" id="GO:0005978">
    <property type="term" value="P:glycogen biosynthetic process"/>
    <property type="evidence" value="ECO:0007669"/>
    <property type="project" value="UniProtKB-KW"/>
</dbReference>
<reference evidence="22 23" key="1">
    <citation type="submission" date="2019-03" db="EMBL/GenBank/DDBJ databases">
        <title>Rhodosporidium diobovatum UCD-FST 08-225 genome sequencing, assembly, and annotation.</title>
        <authorList>
            <person name="Fakankun I.U."/>
            <person name="Fristensky B."/>
            <person name="Levin D.B."/>
        </authorList>
    </citation>
    <scope>NUCLEOTIDE SEQUENCE [LARGE SCALE GENOMIC DNA]</scope>
    <source>
        <strain evidence="22 23">UCD-FST 08-225</strain>
    </source>
</reference>
<dbReference type="Proteomes" id="UP000311382">
    <property type="component" value="Unassembled WGS sequence"/>
</dbReference>
<dbReference type="SUPFAM" id="SSF48208">
    <property type="entry name" value="Six-hairpin glycosidases"/>
    <property type="match status" value="1"/>
</dbReference>
<evidence type="ECO:0000256" key="17">
    <source>
        <dbReference type="SAM" id="MobiDB-lite"/>
    </source>
</evidence>
<dbReference type="EC" id="3.2.1.33" evidence="6"/>
<dbReference type="EC" id="2.4.1.25" evidence="5"/>
<comment type="similarity">
    <text evidence="15">Belongs to the glycogen debranching enzyme family.</text>
</comment>
<accession>A0A5C5G3P5</accession>
<dbReference type="Gene3D" id="3.20.20.80">
    <property type="entry name" value="Glycosidases"/>
    <property type="match status" value="2"/>
</dbReference>
<dbReference type="CDD" id="cd11327">
    <property type="entry name" value="AmyAc_Glg_debranch_2"/>
    <property type="match status" value="1"/>
</dbReference>
<evidence type="ECO:0000256" key="1">
    <source>
        <dbReference type="ARBA" id="ARBA00000439"/>
    </source>
</evidence>
<proteinExistence type="inferred from homology"/>
<evidence type="ECO:0000256" key="9">
    <source>
        <dbReference type="ARBA" id="ARBA00022676"/>
    </source>
</evidence>
<evidence type="ECO:0000256" key="10">
    <source>
        <dbReference type="ARBA" id="ARBA00022679"/>
    </source>
</evidence>
<evidence type="ECO:0000256" key="15">
    <source>
        <dbReference type="ARBA" id="ARBA00025780"/>
    </source>
</evidence>
<keyword evidence="12" id="KW-0320">Glycogen biosynthesis</keyword>
<keyword evidence="9" id="KW-0328">Glycosyltransferase</keyword>
<evidence type="ECO:0000259" key="19">
    <source>
        <dbReference type="Pfam" id="PF14699"/>
    </source>
</evidence>
<evidence type="ECO:0000256" key="16">
    <source>
        <dbReference type="ARBA" id="ARBA00031477"/>
    </source>
</evidence>
<dbReference type="PANTHER" id="PTHR10569:SF2">
    <property type="entry name" value="GLYCOGEN DEBRANCHING ENZYME"/>
    <property type="match status" value="1"/>
</dbReference>
<dbReference type="Pfam" id="PF14699">
    <property type="entry name" value="hGDE_N"/>
    <property type="match status" value="1"/>
</dbReference>
<evidence type="ECO:0000256" key="11">
    <source>
        <dbReference type="ARBA" id="ARBA00022801"/>
    </source>
</evidence>
<evidence type="ECO:0000256" key="14">
    <source>
        <dbReference type="ARBA" id="ARBA00023295"/>
    </source>
</evidence>
<evidence type="ECO:0000256" key="3">
    <source>
        <dbReference type="ARBA" id="ARBA00003530"/>
    </source>
</evidence>
<keyword evidence="10" id="KW-0808">Transferase</keyword>
<evidence type="ECO:0000259" key="18">
    <source>
        <dbReference type="Pfam" id="PF06202"/>
    </source>
</evidence>
<evidence type="ECO:0000256" key="8">
    <source>
        <dbReference type="ARBA" id="ARBA00022490"/>
    </source>
</evidence>
<dbReference type="PANTHER" id="PTHR10569">
    <property type="entry name" value="GLYCOGEN DEBRANCHING ENZYME"/>
    <property type="match status" value="1"/>
</dbReference>
<dbReference type="InterPro" id="IPR032790">
    <property type="entry name" value="GDE_C"/>
</dbReference>
<evidence type="ECO:0000313" key="22">
    <source>
        <dbReference type="EMBL" id="TNY23730.1"/>
    </source>
</evidence>
<dbReference type="GO" id="GO:0004134">
    <property type="term" value="F:4-alpha-glucanotransferase activity"/>
    <property type="evidence" value="ECO:0007669"/>
    <property type="project" value="UniProtKB-EC"/>
</dbReference>
<dbReference type="OrthoDB" id="10248904at2759"/>
<evidence type="ECO:0000256" key="6">
    <source>
        <dbReference type="ARBA" id="ARBA00012778"/>
    </source>
</evidence>
<name>A0A5C5G3P5_9BASI</name>
<dbReference type="FunFam" id="3.20.20.80:FF:000070">
    <property type="entry name" value="GDB1p Glycogen debranching enzyme"/>
    <property type="match status" value="1"/>
</dbReference>
<evidence type="ECO:0000256" key="2">
    <source>
        <dbReference type="ARBA" id="ARBA00000927"/>
    </source>
</evidence>
<evidence type="ECO:0000256" key="13">
    <source>
        <dbReference type="ARBA" id="ARBA00023268"/>
    </source>
</evidence>
<evidence type="ECO:0000256" key="4">
    <source>
        <dbReference type="ARBA" id="ARBA00004496"/>
    </source>
</evidence>
<evidence type="ECO:0000259" key="20">
    <source>
        <dbReference type="Pfam" id="PF14701"/>
    </source>
</evidence>
<evidence type="ECO:0000256" key="5">
    <source>
        <dbReference type="ARBA" id="ARBA00012560"/>
    </source>
</evidence>
<feature type="compositionally biased region" description="Low complexity" evidence="17">
    <location>
        <begin position="1"/>
        <end position="50"/>
    </location>
</feature>
<feature type="region of interest" description="Disordered" evidence="17">
    <location>
        <begin position="1"/>
        <end position="57"/>
    </location>
</feature>
<feature type="domain" description="Glycogen debranching enzyme central" evidence="21">
    <location>
        <begin position="808"/>
        <end position="1050"/>
    </location>
</feature>
<dbReference type="InterPro" id="IPR032788">
    <property type="entry name" value="AGL_central"/>
</dbReference>
<dbReference type="EMBL" id="SOZI01000008">
    <property type="protein sequence ID" value="TNY23730.1"/>
    <property type="molecule type" value="Genomic_DNA"/>
</dbReference>
<dbReference type="InterPro" id="IPR017853">
    <property type="entry name" value="GH"/>
</dbReference>
<feature type="region of interest" description="Disordered" evidence="17">
    <location>
        <begin position="1327"/>
        <end position="1346"/>
    </location>
</feature>
<dbReference type="Pfam" id="PF06202">
    <property type="entry name" value="GDE_C"/>
    <property type="match status" value="1"/>
</dbReference>
<gene>
    <name evidence="22" type="ORF">DMC30DRAFT_277970</name>
</gene>
<dbReference type="Pfam" id="PF14701">
    <property type="entry name" value="hDGE_amylase"/>
    <property type="match status" value="1"/>
</dbReference>
<keyword evidence="8" id="KW-0963">Cytoplasm</keyword>
<dbReference type="GO" id="GO:0005980">
    <property type="term" value="P:glycogen catabolic process"/>
    <property type="evidence" value="ECO:0007669"/>
    <property type="project" value="InterPro"/>
</dbReference>
<comment type="caution">
    <text evidence="22">The sequence shown here is derived from an EMBL/GenBank/DDBJ whole genome shotgun (WGS) entry which is preliminary data.</text>
</comment>
<dbReference type="InterPro" id="IPR008928">
    <property type="entry name" value="6-hairpin_glycosidase_sf"/>
</dbReference>
<protein>
    <recommendedName>
        <fullName evidence="7">Glycogen debranching enzyme</fullName>
        <ecNumber evidence="5">2.4.1.25</ecNumber>
        <ecNumber evidence="6">3.2.1.33</ecNumber>
    </recommendedName>
    <alternativeName>
        <fullName evidence="16">Glycogen debrancher</fullName>
    </alternativeName>
</protein>
<dbReference type="GO" id="GO:0004135">
    <property type="term" value="F:amylo-alpha-1,6-glucosidase activity"/>
    <property type="evidence" value="ECO:0007669"/>
    <property type="project" value="UniProtKB-EC"/>
</dbReference>
<comment type="catalytic activity">
    <reaction evidence="2">
        <text>Hydrolysis of (1-&gt;6)-alpha-D-glucosidic branch linkages in glycogen phosphorylase limit dextrin.</text>
        <dbReference type="EC" id="3.2.1.33"/>
    </reaction>
</comment>
<evidence type="ECO:0000256" key="7">
    <source>
        <dbReference type="ARBA" id="ARBA00020723"/>
    </source>
</evidence>
<dbReference type="Pfam" id="PF14702">
    <property type="entry name" value="hGDE_central"/>
    <property type="match status" value="1"/>
</dbReference>
<evidence type="ECO:0000313" key="23">
    <source>
        <dbReference type="Proteomes" id="UP000311382"/>
    </source>
</evidence>
<evidence type="ECO:0000256" key="12">
    <source>
        <dbReference type="ARBA" id="ARBA00023056"/>
    </source>
</evidence>
<feature type="domain" description="Eukaryotic glycogen debranching enzyme N-terminal" evidence="19">
    <location>
        <begin position="91"/>
        <end position="177"/>
    </location>
</feature>
<keyword evidence="23" id="KW-1185">Reference proteome</keyword>
<feature type="domain" description="Glycogen debranching enzyme glucanotransferase" evidence="20">
    <location>
        <begin position="207"/>
        <end position="655"/>
    </location>
</feature>
<feature type="domain" description="Glycogen debranching enzyme C-terminal" evidence="18">
    <location>
        <begin position="1139"/>
        <end position="1597"/>
    </location>
</feature>
<organism evidence="22 23">
    <name type="scientific">Rhodotorula diobovata</name>
    <dbReference type="NCBI Taxonomy" id="5288"/>
    <lineage>
        <taxon>Eukaryota</taxon>
        <taxon>Fungi</taxon>
        <taxon>Dikarya</taxon>
        <taxon>Basidiomycota</taxon>
        <taxon>Pucciniomycotina</taxon>
        <taxon>Microbotryomycetes</taxon>
        <taxon>Sporidiobolales</taxon>
        <taxon>Sporidiobolaceae</taxon>
        <taxon>Rhodotorula</taxon>
    </lineage>
</organism>
<dbReference type="InterPro" id="IPR029436">
    <property type="entry name" value="AGL_euk_N"/>
</dbReference>
<dbReference type="GO" id="GO:0005737">
    <property type="term" value="C:cytoplasm"/>
    <property type="evidence" value="ECO:0007669"/>
    <property type="project" value="UniProtKB-SubCell"/>
</dbReference>
<comment type="subcellular location">
    <subcellularLocation>
        <location evidence="4">Cytoplasm</location>
    </subcellularLocation>
</comment>